<accession>A0A4Z0R5F5</accession>
<reference evidence="2 3" key="1">
    <citation type="submission" date="2019-03" db="EMBL/GenBank/DDBJ databases">
        <title>Draft Genome Sequence of Desulfosporosinus fructosivorans Strain 63.6F, Isolated from Marine Sediment in the Baltic Sea.</title>
        <authorList>
            <person name="Hausmann B."/>
            <person name="Vandieken V."/>
            <person name="Pjevac P."/>
            <person name="Schreck K."/>
            <person name="Herbold C.W."/>
            <person name="Loy A."/>
        </authorList>
    </citation>
    <scope>NUCLEOTIDE SEQUENCE [LARGE SCALE GENOMIC DNA]</scope>
    <source>
        <strain evidence="2 3">63.6F</strain>
    </source>
</reference>
<keyword evidence="3" id="KW-1185">Reference proteome</keyword>
<evidence type="ECO:0000256" key="1">
    <source>
        <dbReference type="SAM" id="Phobius"/>
    </source>
</evidence>
<evidence type="ECO:0000313" key="2">
    <source>
        <dbReference type="EMBL" id="TGE37383.1"/>
    </source>
</evidence>
<comment type="caution">
    <text evidence="2">The sequence shown here is derived from an EMBL/GenBank/DDBJ whole genome shotgun (WGS) entry which is preliminary data.</text>
</comment>
<dbReference type="RefSeq" id="WP_135548499.1">
    <property type="nucleotide sequence ID" value="NZ_SPQQ01000005.1"/>
</dbReference>
<evidence type="ECO:0008006" key="4">
    <source>
        <dbReference type="Google" id="ProtNLM"/>
    </source>
</evidence>
<protein>
    <recommendedName>
        <fullName evidence="4">AI-2E family transporter</fullName>
    </recommendedName>
</protein>
<evidence type="ECO:0000313" key="3">
    <source>
        <dbReference type="Proteomes" id="UP000298460"/>
    </source>
</evidence>
<keyword evidence="1" id="KW-0812">Transmembrane</keyword>
<keyword evidence="1" id="KW-0472">Membrane</keyword>
<sequence>MLMVLFPVYIILLALGAKATWNFVKNIIPTSIGDELGFVIIIVVFGVIFLVAGPIVGIVTAVKYLMAYFGSKTSNSSNTKQ</sequence>
<name>A0A4Z0R5F5_9FIRM</name>
<dbReference type="EMBL" id="SPQQ01000005">
    <property type="protein sequence ID" value="TGE37383.1"/>
    <property type="molecule type" value="Genomic_DNA"/>
</dbReference>
<feature type="transmembrane region" description="Helical" evidence="1">
    <location>
        <begin position="38"/>
        <end position="62"/>
    </location>
</feature>
<dbReference type="AlphaFoldDB" id="A0A4Z0R5F5"/>
<keyword evidence="1" id="KW-1133">Transmembrane helix</keyword>
<proteinExistence type="predicted"/>
<dbReference type="Proteomes" id="UP000298460">
    <property type="component" value="Unassembled WGS sequence"/>
</dbReference>
<organism evidence="2 3">
    <name type="scientific">Desulfosporosinus fructosivorans</name>
    <dbReference type="NCBI Taxonomy" id="2018669"/>
    <lineage>
        <taxon>Bacteria</taxon>
        <taxon>Bacillati</taxon>
        <taxon>Bacillota</taxon>
        <taxon>Clostridia</taxon>
        <taxon>Eubacteriales</taxon>
        <taxon>Desulfitobacteriaceae</taxon>
        <taxon>Desulfosporosinus</taxon>
    </lineage>
</organism>
<gene>
    <name evidence="2" type="ORF">E4K67_16260</name>
</gene>